<gene>
    <name evidence="2" type="ORF">FHS09_000536</name>
</gene>
<protein>
    <submittedName>
        <fullName evidence="2">Uncharacterized protein</fullName>
    </submittedName>
</protein>
<feature type="compositionally biased region" description="Basic and acidic residues" evidence="1">
    <location>
        <begin position="1"/>
        <end position="14"/>
    </location>
</feature>
<dbReference type="AlphaFoldDB" id="A0A7W4Z7G9"/>
<organism evidence="2 3">
    <name type="scientific">Microbulbifer rhizosphaerae</name>
    <dbReference type="NCBI Taxonomy" id="1562603"/>
    <lineage>
        <taxon>Bacteria</taxon>
        <taxon>Pseudomonadati</taxon>
        <taxon>Pseudomonadota</taxon>
        <taxon>Gammaproteobacteria</taxon>
        <taxon>Cellvibrionales</taxon>
        <taxon>Microbulbiferaceae</taxon>
        <taxon>Microbulbifer</taxon>
    </lineage>
</organism>
<evidence type="ECO:0000313" key="2">
    <source>
        <dbReference type="EMBL" id="MBB3059728.1"/>
    </source>
</evidence>
<evidence type="ECO:0000313" key="3">
    <source>
        <dbReference type="Proteomes" id="UP000535937"/>
    </source>
</evidence>
<dbReference type="Proteomes" id="UP000535937">
    <property type="component" value="Unassembled WGS sequence"/>
</dbReference>
<feature type="compositionally biased region" description="Polar residues" evidence="1">
    <location>
        <begin position="15"/>
        <end position="24"/>
    </location>
</feature>
<feature type="region of interest" description="Disordered" evidence="1">
    <location>
        <begin position="1"/>
        <end position="31"/>
    </location>
</feature>
<proteinExistence type="predicted"/>
<dbReference type="EMBL" id="JACHWZ010000002">
    <property type="protein sequence ID" value="MBB3059728.1"/>
    <property type="molecule type" value="Genomic_DNA"/>
</dbReference>
<evidence type="ECO:0000256" key="1">
    <source>
        <dbReference type="SAM" id="MobiDB-lite"/>
    </source>
</evidence>
<reference evidence="2 3" key="1">
    <citation type="submission" date="2020-08" db="EMBL/GenBank/DDBJ databases">
        <title>Genomic Encyclopedia of Type Strains, Phase III (KMG-III): the genomes of soil and plant-associated and newly described type strains.</title>
        <authorList>
            <person name="Whitman W."/>
        </authorList>
    </citation>
    <scope>NUCLEOTIDE SEQUENCE [LARGE SCALE GENOMIC DNA]</scope>
    <source>
        <strain evidence="2 3">CECT 8799</strain>
    </source>
</reference>
<accession>A0A7W4Z7G9</accession>
<sequence>MKEVMERVKQKESQLKNNTQQAQLKRSIERK</sequence>
<keyword evidence="3" id="KW-1185">Reference proteome</keyword>
<comment type="caution">
    <text evidence="2">The sequence shown here is derived from an EMBL/GenBank/DDBJ whole genome shotgun (WGS) entry which is preliminary data.</text>
</comment>
<name>A0A7W4Z7G9_9GAMM</name>